<dbReference type="EMBL" id="CAIJDO010000319">
    <property type="protein sequence ID" value="CAD0009859.1"/>
    <property type="molecule type" value="Genomic_DNA"/>
</dbReference>
<dbReference type="Proteomes" id="UP000556700">
    <property type="component" value="Unassembled WGS sequence"/>
</dbReference>
<name>A0A6V6ZDX7_9FLAO</name>
<evidence type="ECO:0000313" key="2">
    <source>
        <dbReference type="Proteomes" id="UP000556700"/>
    </source>
</evidence>
<organism evidence="1 2">
    <name type="scientific">Flavobacterium chungangense</name>
    <dbReference type="NCBI Taxonomy" id="554283"/>
    <lineage>
        <taxon>Bacteria</taxon>
        <taxon>Pseudomonadati</taxon>
        <taxon>Bacteroidota</taxon>
        <taxon>Flavobacteriia</taxon>
        <taxon>Flavobacteriales</taxon>
        <taxon>Flavobacteriaceae</taxon>
        <taxon>Flavobacterium</taxon>
    </lineage>
</organism>
<dbReference type="RefSeq" id="WP_051873012.1">
    <property type="nucleotide sequence ID" value="NZ_CAIJDO010000319.1"/>
</dbReference>
<dbReference type="AlphaFoldDB" id="A0A6V6ZDX7"/>
<comment type="caution">
    <text evidence="1">The sequence shown here is derived from an EMBL/GenBank/DDBJ whole genome shotgun (WGS) entry which is preliminary data.</text>
</comment>
<protein>
    <submittedName>
        <fullName evidence="1">Uncharacterized protein</fullName>
    </submittedName>
</protein>
<accession>A0A6V6ZDX7</accession>
<sequence length="151" mass="17829">MNAIDYFKLQSKNLHRDFKTQTPLIDKTIGSFQYEYTPKYFQIYDIISDFDIDEENFTLMNAQHVIANIAGFDKWSTLIKVSASELELAKLLFEHQDKIDLMSWNLYIANAQSMNEEELDAEIQVEIFKQVVVEDNIFDMEIDSYLIKDDY</sequence>
<keyword evidence="2" id="KW-1185">Reference proteome</keyword>
<reference evidence="1 2" key="1">
    <citation type="submission" date="2020-06" db="EMBL/GenBank/DDBJ databases">
        <authorList>
            <person name="Criscuolo A."/>
        </authorList>
    </citation>
    <scope>NUCLEOTIDE SEQUENCE [LARGE SCALE GENOMIC DNA]</scope>
    <source>
        <strain evidence="2">CIP 110025</strain>
    </source>
</reference>
<evidence type="ECO:0000313" key="1">
    <source>
        <dbReference type="EMBL" id="CAD0009859.1"/>
    </source>
</evidence>
<gene>
    <name evidence="1" type="ORF">FLACHUCJ7_04499</name>
</gene>
<proteinExistence type="predicted"/>